<name>A0ABT3IGL4_9BACT</name>
<reference evidence="3 4" key="1">
    <citation type="submission" date="2022-10" db="EMBL/GenBank/DDBJ databases">
        <title>Chitinophaga nivalis PC15 sp. nov., isolated from Pyeongchang county, South Korea.</title>
        <authorList>
            <person name="Trinh H.N."/>
        </authorList>
    </citation>
    <scope>NUCLEOTIDE SEQUENCE [LARGE SCALE GENOMIC DNA]</scope>
    <source>
        <strain evidence="3 4">PC14</strain>
    </source>
</reference>
<dbReference type="PROSITE" id="PS00061">
    <property type="entry name" value="ADH_SHORT"/>
    <property type="match status" value="1"/>
</dbReference>
<accession>A0ABT3IGL4</accession>
<proteinExistence type="inferred from homology"/>
<dbReference type="InterPro" id="IPR002347">
    <property type="entry name" value="SDR_fam"/>
</dbReference>
<gene>
    <name evidence="3" type="ORF">OL497_04255</name>
</gene>
<comment type="similarity">
    <text evidence="2">Belongs to the short-chain dehydrogenases/reductases (SDR) family.</text>
</comment>
<evidence type="ECO:0000256" key="1">
    <source>
        <dbReference type="ARBA" id="ARBA00023002"/>
    </source>
</evidence>
<comment type="caution">
    <text evidence="3">The sequence shown here is derived from an EMBL/GenBank/DDBJ whole genome shotgun (WGS) entry which is preliminary data.</text>
</comment>
<dbReference type="CDD" id="cd05327">
    <property type="entry name" value="retinol-DH_like_SDR_c_like"/>
    <property type="match status" value="1"/>
</dbReference>
<sequence>MKKIFLITGATAGIGKITAIHLAKTGATVVIHGRNAAKTIQTQQEIIHLTGNTAIDTLTGDLSLMTDVKKIAHTFRNRYNHLDVLINNAGILAATRRETTAEGYENTFAVNVLAPYLLTALLFDQLQHSHKARVINVSSAMHSLARPDFNDLQATRSFHAIRAYSNSKLFLILLTEEMAGRMADSGIKNVVVNSLHPGAVATTFGKDNSTFSNRLTNLLKPLFFLSPEKGAATTIFLATSREGEQYSGQYFVKSKLAKVAPRHNTAKNREKIWTACETITGTTFL</sequence>
<dbReference type="RefSeq" id="WP_264728067.1">
    <property type="nucleotide sequence ID" value="NZ_JAPDNR010000001.1"/>
</dbReference>
<keyword evidence="4" id="KW-1185">Reference proteome</keyword>
<dbReference type="PANTHER" id="PTHR43157:SF31">
    <property type="entry name" value="PHOSPHATIDYLINOSITOL-GLYCAN BIOSYNTHESIS CLASS F PROTEIN"/>
    <property type="match status" value="1"/>
</dbReference>
<dbReference type="InterPro" id="IPR020904">
    <property type="entry name" value="Sc_DH/Rdtase_CS"/>
</dbReference>
<dbReference type="EMBL" id="JAPDNS010000001">
    <property type="protein sequence ID" value="MCW3483089.1"/>
    <property type="molecule type" value="Genomic_DNA"/>
</dbReference>
<dbReference type="Proteomes" id="UP001207742">
    <property type="component" value="Unassembled WGS sequence"/>
</dbReference>
<dbReference type="PRINTS" id="PR00080">
    <property type="entry name" value="SDRFAMILY"/>
</dbReference>
<keyword evidence="1" id="KW-0560">Oxidoreductase</keyword>
<protein>
    <submittedName>
        <fullName evidence="3">SDR family oxidoreductase</fullName>
    </submittedName>
</protein>
<dbReference type="SUPFAM" id="SSF51735">
    <property type="entry name" value="NAD(P)-binding Rossmann-fold domains"/>
    <property type="match status" value="1"/>
</dbReference>
<dbReference type="PANTHER" id="PTHR43157">
    <property type="entry name" value="PHOSPHATIDYLINOSITOL-GLYCAN BIOSYNTHESIS CLASS F PROTEIN-RELATED"/>
    <property type="match status" value="1"/>
</dbReference>
<organism evidence="3 4">
    <name type="scientific">Chitinophaga nivalis</name>
    <dbReference type="NCBI Taxonomy" id="2991709"/>
    <lineage>
        <taxon>Bacteria</taxon>
        <taxon>Pseudomonadati</taxon>
        <taxon>Bacteroidota</taxon>
        <taxon>Chitinophagia</taxon>
        <taxon>Chitinophagales</taxon>
        <taxon>Chitinophagaceae</taxon>
        <taxon>Chitinophaga</taxon>
    </lineage>
</organism>
<dbReference type="Gene3D" id="3.40.50.720">
    <property type="entry name" value="NAD(P)-binding Rossmann-like Domain"/>
    <property type="match status" value="1"/>
</dbReference>
<dbReference type="Pfam" id="PF00106">
    <property type="entry name" value="adh_short"/>
    <property type="match status" value="1"/>
</dbReference>
<evidence type="ECO:0000313" key="3">
    <source>
        <dbReference type="EMBL" id="MCW3483089.1"/>
    </source>
</evidence>
<dbReference type="PRINTS" id="PR00081">
    <property type="entry name" value="GDHRDH"/>
</dbReference>
<evidence type="ECO:0000313" key="4">
    <source>
        <dbReference type="Proteomes" id="UP001207742"/>
    </source>
</evidence>
<dbReference type="InterPro" id="IPR036291">
    <property type="entry name" value="NAD(P)-bd_dom_sf"/>
</dbReference>
<evidence type="ECO:0000256" key="2">
    <source>
        <dbReference type="RuleBase" id="RU000363"/>
    </source>
</evidence>